<evidence type="ECO:0000313" key="1">
    <source>
        <dbReference type="EMBL" id="CNU64577.1"/>
    </source>
</evidence>
<name>A0A655DG16_SALET</name>
<dbReference type="AlphaFoldDB" id="A0A655DG16"/>
<evidence type="ECO:0000313" key="2">
    <source>
        <dbReference type="Proteomes" id="UP000042394"/>
    </source>
</evidence>
<dbReference type="Proteomes" id="UP000042394">
    <property type="component" value="Unassembled WGS sequence"/>
</dbReference>
<accession>A0A655DG16</accession>
<proteinExistence type="predicted"/>
<gene>
    <name evidence="1" type="ORF">ERS008207_03163</name>
</gene>
<protein>
    <submittedName>
        <fullName evidence="1">Uncharacterized protein</fullName>
    </submittedName>
</protein>
<reference evidence="1 2" key="1">
    <citation type="submission" date="2015-03" db="EMBL/GenBank/DDBJ databases">
        <authorList>
            <consortium name="Pathogen Informatics"/>
        </authorList>
    </citation>
    <scope>NUCLEOTIDE SEQUENCE [LARGE SCALE GENOMIC DNA]</scope>
    <source>
        <strain evidence="1 2">D4891</strain>
    </source>
</reference>
<organism evidence="1 2">
    <name type="scientific">Salmonella enterica subsp. enterica serovar Bovismorbificans</name>
    <dbReference type="NCBI Taxonomy" id="58097"/>
    <lineage>
        <taxon>Bacteria</taxon>
        <taxon>Pseudomonadati</taxon>
        <taxon>Pseudomonadota</taxon>
        <taxon>Gammaproteobacteria</taxon>
        <taxon>Enterobacterales</taxon>
        <taxon>Enterobacteriaceae</taxon>
        <taxon>Salmonella</taxon>
    </lineage>
</organism>
<dbReference type="EMBL" id="CQPD01000033">
    <property type="protein sequence ID" value="CNU64577.1"/>
    <property type="molecule type" value="Genomic_DNA"/>
</dbReference>
<sequence>MNQRDIRTRIFAHHFSIEFTPIAKLYFNHAGVINHVVVGDDVPLRGVNNYAGTQRHEFLLLTAVAAVTAALAEGRILERRTVLAERGVIAKELLEITRHTRRIHRGATFYINTDHRWHHFFEHRCQAWHLLGSHC</sequence>